<evidence type="ECO:0000256" key="2">
    <source>
        <dbReference type="SAM" id="SignalP"/>
    </source>
</evidence>
<proteinExistence type="predicted"/>
<dbReference type="Proteomes" id="UP000633219">
    <property type="component" value="Unassembled WGS sequence"/>
</dbReference>
<accession>A0A936YQ53</accession>
<feature type="chain" id="PRO_5036790655" evidence="2">
    <location>
        <begin position="28"/>
        <end position="285"/>
    </location>
</feature>
<gene>
    <name evidence="4" type="ORF">JJB09_10440</name>
</gene>
<evidence type="ECO:0000313" key="5">
    <source>
        <dbReference type="Proteomes" id="UP000633219"/>
    </source>
</evidence>
<dbReference type="InterPro" id="IPR011250">
    <property type="entry name" value="OMP/PagP_B-barrel"/>
</dbReference>
<keyword evidence="1 2" id="KW-0732">Signal</keyword>
<name>A0A936YQ53_9HYPH</name>
<evidence type="ECO:0000313" key="4">
    <source>
        <dbReference type="EMBL" id="MBL0372446.1"/>
    </source>
</evidence>
<feature type="signal peptide" evidence="2">
    <location>
        <begin position="1"/>
        <end position="27"/>
    </location>
</feature>
<dbReference type="InterPro" id="IPR027385">
    <property type="entry name" value="Beta-barrel_OMP"/>
</dbReference>
<dbReference type="Pfam" id="PF13505">
    <property type="entry name" value="OMP_b-brl"/>
    <property type="match status" value="1"/>
</dbReference>
<dbReference type="SUPFAM" id="SSF56925">
    <property type="entry name" value="OMPA-like"/>
    <property type="match status" value="1"/>
</dbReference>
<comment type="caution">
    <text evidence="4">The sequence shown here is derived from an EMBL/GenBank/DDBJ whole genome shotgun (WGS) entry which is preliminary data.</text>
</comment>
<evidence type="ECO:0000256" key="1">
    <source>
        <dbReference type="ARBA" id="ARBA00022729"/>
    </source>
</evidence>
<dbReference type="EMBL" id="JAEQNC010000005">
    <property type="protein sequence ID" value="MBL0372446.1"/>
    <property type="molecule type" value="Genomic_DNA"/>
</dbReference>
<dbReference type="AlphaFoldDB" id="A0A936YQ53"/>
<organism evidence="4 5">
    <name type="scientific">Rhizobium setariae</name>
    <dbReference type="NCBI Taxonomy" id="2801340"/>
    <lineage>
        <taxon>Bacteria</taxon>
        <taxon>Pseudomonadati</taxon>
        <taxon>Pseudomonadota</taxon>
        <taxon>Alphaproteobacteria</taxon>
        <taxon>Hyphomicrobiales</taxon>
        <taxon>Rhizobiaceae</taxon>
        <taxon>Rhizobium/Agrobacterium group</taxon>
        <taxon>Rhizobium</taxon>
    </lineage>
</organism>
<sequence>MEGNVMTIRRSLATVAITLGFASAAAAFDMPPPIDAPEIETDGIASTTSGWYIRGDLGYNVSTESDAPTYRNYNFATDSYVTNSFDKHRFSNNVTLNTGAGYQFNEFLRTDLTLDYFGSTFKGKADRQKPCTFFTGNGAYGSCAYKQQDMTALGLLANGYVDLGTYWGLTPYVGAGAGVSYVKWGDVEQSRLCHNTNSCGGIDFTAADQDGADSWRFTYALMAGMSYDVTENMKLDFGYRYSQIDGGDMFGFSRFETAAGAFGTKGKDKGLSRHEFRTGIRMMTW</sequence>
<keyword evidence="5" id="KW-1185">Reference proteome</keyword>
<evidence type="ECO:0000259" key="3">
    <source>
        <dbReference type="Pfam" id="PF13505"/>
    </source>
</evidence>
<dbReference type="Gene3D" id="2.40.160.20">
    <property type="match status" value="1"/>
</dbReference>
<feature type="domain" description="Outer membrane protein beta-barrel" evidence="3">
    <location>
        <begin position="16"/>
        <end position="247"/>
    </location>
</feature>
<reference evidence="4" key="1">
    <citation type="submission" date="2021-01" db="EMBL/GenBank/DDBJ databases">
        <title>Rhizobium sp. strain KVB221 16S ribosomal RNA gene Genome sequencing and assembly.</title>
        <authorList>
            <person name="Kang M."/>
        </authorList>
    </citation>
    <scope>NUCLEOTIDE SEQUENCE</scope>
    <source>
        <strain evidence="4">KVB221</strain>
    </source>
</reference>
<protein>
    <submittedName>
        <fullName evidence="4">Porin family protein</fullName>
    </submittedName>
</protein>